<dbReference type="InterPro" id="IPR031804">
    <property type="entry name" value="DUF4743"/>
</dbReference>
<evidence type="ECO:0000259" key="1">
    <source>
        <dbReference type="PROSITE" id="PS51462"/>
    </source>
</evidence>
<dbReference type="CDD" id="cd03676">
    <property type="entry name" value="NUDIX_Tnr3_like"/>
    <property type="match status" value="1"/>
</dbReference>
<proteinExistence type="predicted"/>
<dbReference type="STRING" id="286115.A0A507CC05"/>
<dbReference type="Proteomes" id="UP000317494">
    <property type="component" value="Unassembled WGS sequence"/>
</dbReference>
<dbReference type="SUPFAM" id="SSF55811">
    <property type="entry name" value="Nudix"/>
    <property type="match status" value="1"/>
</dbReference>
<protein>
    <recommendedName>
        <fullName evidence="1">Nudix hydrolase domain-containing protein</fullName>
    </recommendedName>
</protein>
<dbReference type="Pfam" id="PF15916">
    <property type="entry name" value="DUF4743"/>
    <property type="match status" value="1"/>
</dbReference>
<dbReference type="EMBL" id="QEAN01000441">
    <property type="protein sequence ID" value="TPX36868.1"/>
    <property type="molecule type" value="Genomic_DNA"/>
</dbReference>
<name>A0A507CC05_9FUNG</name>
<comment type="caution">
    <text evidence="2">The sequence shown here is derived from an EMBL/GenBank/DDBJ whole genome shotgun (WGS) entry which is preliminary data.</text>
</comment>
<keyword evidence="3" id="KW-1185">Reference proteome</keyword>
<dbReference type="InterPro" id="IPR015797">
    <property type="entry name" value="NUDIX_hydrolase-like_dom_sf"/>
</dbReference>
<dbReference type="PANTHER" id="PTHR13622:SF8">
    <property type="entry name" value="THIAMIN PYROPHOSPHOKINASE 1"/>
    <property type="match status" value="1"/>
</dbReference>
<dbReference type="Pfam" id="PF00293">
    <property type="entry name" value="NUDIX"/>
    <property type="match status" value="1"/>
</dbReference>
<reference evidence="2 3" key="1">
    <citation type="journal article" date="2019" name="Sci. Rep.">
        <title>Comparative genomics of chytrid fungi reveal insights into the obligate biotrophic and pathogenic lifestyle of Synchytrium endobioticum.</title>
        <authorList>
            <person name="van de Vossenberg B.T.L.H."/>
            <person name="Warris S."/>
            <person name="Nguyen H.D.T."/>
            <person name="van Gent-Pelzer M.P.E."/>
            <person name="Joly D.L."/>
            <person name="van de Geest H.C."/>
            <person name="Bonants P.J.M."/>
            <person name="Smith D.S."/>
            <person name="Levesque C.A."/>
            <person name="van der Lee T.A.J."/>
        </authorList>
    </citation>
    <scope>NUCLEOTIDE SEQUENCE [LARGE SCALE GENOMIC DNA]</scope>
    <source>
        <strain evidence="2 3">MB42</strain>
    </source>
</reference>
<sequence>MLVAYLSPRLCVKTSRSVGSHASDVHVNVLPGTSCQVMVESIRHLIKQANSFPWPPPSSFGLPFIIHNQPVGFIRNNVIQHLPLDTFIVHADSVMFSTSISPESWTASIRKLLKEWRKSLASTTPEFECLKGWRHEEYAVYTSHGEVLKIERAAQGIFGIRSYGCHLNGYVIDQDGSMKMWIARRSYKKQTWPGFLDNIVGGGLPAGVTPSENIIKECAEEANIPPEIAVLAKPVSAVSYFMDSPTRGLLPDSEYCYDVQLPNTFIPQPQDGEVHEFFLWDLKKVEQHLLTNEFMPESGLVIIDFLVRHGFITPENEPDYLDVVTDLRRKLPFPAPILS</sequence>
<organism evidence="2 3">
    <name type="scientific">Synchytrium endobioticum</name>
    <dbReference type="NCBI Taxonomy" id="286115"/>
    <lineage>
        <taxon>Eukaryota</taxon>
        <taxon>Fungi</taxon>
        <taxon>Fungi incertae sedis</taxon>
        <taxon>Chytridiomycota</taxon>
        <taxon>Chytridiomycota incertae sedis</taxon>
        <taxon>Chytridiomycetes</taxon>
        <taxon>Synchytriales</taxon>
        <taxon>Synchytriaceae</taxon>
        <taxon>Synchytrium</taxon>
    </lineage>
</organism>
<dbReference type="GO" id="GO:0044715">
    <property type="term" value="F:8-oxo-dGDP phosphatase activity"/>
    <property type="evidence" value="ECO:0007669"/>
    <property type="project" value="TreeGrafter"/>
</dbReference>
<dbReference type="AlphaFoldDB" id="A0A507CC05"/>
<evidence type="ECO:0000313" key="2">
    <source>
        <dbReference type="EMBL" id="TPX36868.1"/>
    </source>
</evidence>
<gene>
    <name evidence="2" type="ORF">SeMB42_g06998</name>
</gene>
<dbReference type="PROSITE" id="PS51462">
    <property type="entry name" value="NUDIX"/>
    <property type="match status" value="1"/>
</dbReference>
<dbReference type="InterPro" id="IPR000086">
    <property type="entry name" value="NUDIX_hydrolase_dom"/>
</dbReference>
<feature type="domain" description="Nudix hydrolase" evidence="1">
    <location>
        <begin position="162"/>
        <end position="307"/>
    </location>
</feature>
<dbReference type="PANTHER" id="PTHR13622">
    <property type="entry name" value="THIAMIN PYROPHOSPHOKINASE"/>
    <property type="match status" value="1"/>
</dbReference>
<dbReference type="Gene3D" id="3.90.79.10">
    <property type="entry name" value="Nucleoside Triphosphate Pyrophosphohydrolase"/>
    <property type="match status" value="1"/>
</dbReference>
<accession>A0A507CC05</accession>
<dbReference type="VEuPathDB" id="FungiDB:SeMB42_g06998"/>
<evidence type="ECO:0000313" key="3">
    <source>
        <dbReference type="Proteomes" id="UP000317494"/>
    </source>
</evidence>
<dbReference type="FunFam" id="3.90.79.10:FF:000019">
    <property type="entry name" value="Thiamin pyrophosphokinase, putative"/>
    <property type="match status" value="1"/>
</dbReference>